<dbReference type="EMBL" id="AAQR03147481">
    <property type="status" value="NOT_ANNOTATED_CDS"/>
    <property type="molecule type" value="Genomic_DNA"/>
</dbReference>
<dbReference type="STRING" id="30611.ENSOGAP00000003340"/>
<dbReference type="GO" id="GO:1902430">
    <property type="term" value="P:negative regulation of amyloid-beta formation"/>
    <property type="evidence" value="ECO:0007669"/>
    <property type="project" value="Ensembl"/>
</dbReference>
<dbReference type="GO" id="GO:0005789">
    <property type="term" value="C:endoplasmic reticulum membrane"/>
    <property type="evidence" value="ECO:0007669"/>
    <property type="project" value="UniProtKB-SubCell"/>
</dbReference>
<feature type="compositionally biased region" description="Low complexity" evidence="7">
    <location>
        <begin position="1"/>
        <end position="24"/>
    </location>
</feature>
<feature type="transmembrane region" description="Helical" evidence="6">
    <location>
        <begin position="942"/>
        <end position="964"/>
    </location>
</feature>
<dbReference type="EMBL" id="AAQR03147473">
    <property type="status" value="NOT_ANNOTATED_CDS"/>
    <property type="molecule type" value="Genomic_DNA"/>
</dbReference>
<evidence type="ECO:0000256" key="2">
    <source>
        <dbReference type="ARBA" id="ARBA00022692"/>
    </source>
</evidence>
<dbReference type="PANTHER" id="PTHR45799:SF4">
    <property type="entry name" value="RETICULON-3"/>
    <property type="match status" value="1"/>
</dbReference>
<dbReference type="EMBL" id="AAQR03147474">
    <property type="status" value="NOT_ANNOTATED_CDS"/>
    <property type="molecule type" value="Genomic_DNA"/>
</dbReference>
<dbReference type="FunCoup" id="H0WNE4">
    <property type="interactions" value="301"/>
</dbReference>
<comment type="subcellular location">
    <subcellularLocation>
        <location evidence="1 6">Endoplasmic reticulum membrane</location>
        <topology evidence="1 6">Multi-pass membrane protein</topology>
    </subcellularLocation>
</comment>
<keyword evidence="5 6" id="KW-0472">Membrane</keyword>
<feature type="region of interest" description="Disordered" evidence="7">
    <location>
        <begin position="1"/>
        <end position="34"/>
    </location>
</feature>
<dbReference type="Gene3D" id="1.20.5.2480">
    <property type="match status" value="1"/>
</dbReference>
<organism evidence="9 10">
    <name type="scientific">Otolemur garnettii</name>
    <name type="common">Small-eared galago</name>
    <name type="synonym">Garnett's greater bushbaby</name>
    <dbReference type="NCBI Taxonomy" id="30611"/>
    <lineage>
        <taxon>Eukaryota</taxon>
        <taxon>Metazoa</taxon>
        <taxon>Chordata</taxon>
        <taxon>Craniata</taxon>
        <taxon>Vertebrata</taxon>
        <taxon>Euteleostomi</taxon>
        <taxon>Mammalia</taxon>
        <taxon>Eutheria</taxon>
        <taxon>Euarchontoglires</taxon>
        <taxon>Primates</taxon>
        <taxon>Strepsirrhini</taxon>
        <taxon>Lorisiformes</taxon>
        <taxon>Galagidae</taxon>
        <taxon>Otolemur</taxon>
    </lineage>
</organism>
<dbReference type="eggNOG" id="KOG1792">
    <property type="taxonomic scope" value="Eukaryota"/>
</dbReference>
<sequence length="1002" mass="109847">MAEPSAATQSPSISSSSSGAEPSAPGGGGSPGACPTLGAKSCGSSCADSFVSSSSSQPVSLFSTSQETLSSLCSDQPPSEIMTSSFLSSSEIPNADLCVYHTTWRKKQSISQEKKRLLSLSGKSLSSDLANSLVSLATEVDRNHLSITASFPEHSAFPSEEVGQMEEQINKDQESRNSNEVPHREDKTTLDANLSKAEGICTYSLSPSKVSGGDVIEKDSPESPFEIIIDKAAFDKEFKDSYKESTNVFGSWSVHTDRESSEDLSETNDKVFPLRNKEAGRYPISALFNRQFSHTTAALEEVSRCVNDMHNFTNEILTWDLVPQVKQQTDKSYDCTTKTTGPDRNEYNSEIPVVSLKTNTHQKIPVCSINGNTGITKSTGDWAEAPILQENANTGKSMPDCSNSTKEVSSIRGLQGNVQKQDGLLTELPGSPFERCVSLGSGVTTVKMDFPDDHLKEEMNRQSPALGEITEADSSGESDDTVIEDIAEKPVSILNAVIKTSEREIEIPDGGKRGDRTSKNFEELVSDSEPPQVQPDILGRSPAGEVTCSRVPNTNVLAEDSTCDVAPEKPVPTENPTLPSIISPNVFNEKEVSLNVTTSAYLESLHGKNVKDRDDSSPGDLKTVSIESREKGTVDKCEGDAFEAVSEKMENKSKTTLPIEILLEGESCGTESKDIQSKYNKQSKERNGSDLLDVFPTQSTPVASLDLEQEQLTIKALKELGERQAEKSVSVQHEIESSFEEILKQTLTFTAEPRPQRSYNNLEHTDVKTESDLGIFREPLTVKETTRVDISNVSKTELVNKHVLARLLTDFSVHDLIFWRDVKKTGFVFGTTLIVLLSLAAFSVISVVSYLILALLSVTISFRVYKSVIQAVQKSEEGHPFKRAYLDVDITLSSEAFHNYMNAAMVHINRALKLIIRLFLVEDLVDSLKLAVFMWLMTYVGAVFNGITLLILAELLIFSVPIVYEKYKTQIDHYVGIARDQTKSIIEKIQAKLPGIAKKKAE</sequence>
<feature type="transmembrane region" description="Helical" evidence="6">
    <location>
        <begin position="827"/>
        <end position="856"/>
    </location>
</feature>
<feature type="region of interest" description="Disordered" evidence="7">
    <location>
        <begin position="151"/>
        <end position="190"/>
    </location>
</feature>
<dbReference type="GO" id="GO:0071787">
    <property type="term" value="P:endoplasmic reticulum tubular network formation"/>
    <property type="evidence" value="ECO:0007669"/>
    <property type="project" value="Ensembl"/>
</dbReference>
<feature type="transmembrane region" description="Helical" evidence="6">
    <location>
        <begin position="914"/>
        <end position="936"/>
    </location>
</feature>
<dbReference type="InterPro" id="IPR046964">
    <property type="entry name" value="RTN1-4"/>
</dbReference>
<keyword evidence="4 6" id="KW-1133">Transmembrane helix</keyword>
<proteinExistence type="predicted"/>
<dbReference type="PANTHER" id="PTHR45799">
    <property type="entry name" value="RETICULON-LIKE PROTEIN"/>
    <property type="match status" value="1"/>
</dbReference>
<dbReference type="EMBL" id="AAQR03147475">
    <property type="status" value="NOT_ANNOTATED_CDS"/>
    <property type="molecule type" value="Genomic_DNA"/>
</dbReference>
<dbReference type="EMBL" id="AAQR03147476">
    <property type="status" value="NOT_ANNOTATED_CDS"/>
    <property type="molecule type" value="Genomic_DNA"/>
</dbReference>
<name>H0WNE4_OTOGA</name>
<feature type="compositionally biased region" description="Basic and acidic residues" evidence="7">
    <location>
        <begin position="168"/>
        <end position="189"/>
    </location>
</feature>
<dbReference type="EMBL" id="AAQR03147472">
    <property type="status" value="NOT_ANNOTATED_CDS"/>
    <property type="molecule type" value="Genomic_DNA"/>
</dbReference>
<evidence type="ECO:0000313" key="10">
    <source>
        <dbReference type="Proteomes" id="UP000005225"/>
    </source>
</evidence>
<dbReference type="FunFam" id="1.20.5.2480:FF:000001">
    <property type="entry name" value="Reticulon"/>
    <property type="match status" value="1"/>
</dbReference>
<evidence type="ECO:0000256" key="3">
    <source>
        <dbReference type="ARBA" id="ARBA00022824"/>
    </source>
</evidence>
<evidence type="ECO:0000256" key="1">
    <source>
        <dbReference type="ARBA" id="ARBA00004477"/>
    </source>
</evidence>
<dbReference type="GO" id="GO:0043005">
    <property type="term" value="C:neuron projection"/>
    <property type="evidence" value="ECO:0007669"/>
    <property type="project" value="TreeGrafter"/>
</dbReference>
<dbReference type="GO" id="GO:0007420">
    <property type="term" value="P:brain development"/>
    <property type="evidence" value="ECO:0007669"/>
    <property type="project" value="TreeGrafter"/>
</dbReference>
<reference evidence="9" key="2">
    <citation type="submission" date="2025-08" db="UniProtKB">
        <authorList>
            <consortium name="Ensembl"/>
        </authorList>
    </citation>
    <scope>IDENTIFICATION</scope>
</reference>
<dbReference type="GeneTree" id="ENSGT00940000157482"/>
<dbReference type="GO" id="GO:0014069">
    <property type="term" value="C:postsynaptic density"/>
    <property type="evidence" value="ECO:0007669"/>
    <property type="project" value="TreeGrafter"/>
</dbReference>
<dbReference type="PROSITE" id="PS50845">
    <property type="entry name" value="RETICULON"/>
    <property type="match status" value="1"/>
</dbReference>
<reference evidence="9" key="3">
    <citation type="submission" date="2025-09" db="UniProtKB">
        <authorList>
            <consortium name="Ensembl"/>
        </authorList>
    </citation>
    <scope>IDENTIFICATION</scope>
</reference>
<protein>
    <recommendedName>
        <fullName evidence="6">Reticulon</fullName>
    </recommendedName>
</protein>
<dbReference type="Proteomes" id="UP000005225">
    <property type="component" value="Unassembled WGS sequence"/>
</dbReference>
<dbReference type="GO" id="GO:0005794">
    <property type="term" value="C:Golgi apparatus"/>
    <property type="evidence" value="ECO:0007669"/>
    <property type="project" value="Ensembl"/>
</dbReference>
<feature type="domain" description="Reticulon" evidence="8">
    <location>
        <begin position="813"/>
        <end position="1002"/>
    </location>
</feature>
<reference evidence="10" key="1">
    <citation type="submission" date="2011-03" db="EMBL/GenBank/DDBJ databases">
        <title>Version 3 of the genome sequence of Otolemur garnettii (Bushbaby).</title>
        <authorList>
            <consortium name="The Broad Institute Genome Sequencing Platform"/>
            <person name="Di Palma F."/>
            <person name="Johnson J."/>
            <person name="Lander E.S."/>
            <person name="Lindblad-Toh K."/>
            <person name="Jaffe D.B."/>
            <person name="Gnerre S."/>
            <person name="MacCallum I."/>
            <person name="Przybylski D."/>
            <person name="Ribeiro F.J."/>
            <person name="Burton J.N."/>
            <person name="Walker B.J."/>
            <person name="Sharpe T."/>
            <person name="Hall G."/>
        </authorList>
    </citation>
    <scope>NUCLEOTIDE SEQUENCE [LARGE SCALE GENOMIC DNA]</scope>
</reference>
<dbReference type="Ensembl" id="ENSOGAT00000003760.2">
    <property type="protein sequence ID" value="ENSOGAP00000003340.2"/>
    <property type="gene ID" value="ENSOGAG00000003760.2"/>
</dbReference>
<dbReference type="InParanoid" id="H0WNE4"/>
<keyword evidence="2 6" id="KW-0812">Transmembrane</keyword>
<evidence type="ECO:0000256" key="7">
    <source>
        <dbReference type="SAM" id="MobiDB-lite"/>
    </source>
</evidence>
<dbReference type="GO" id="GO:0030182">
    <property type="term" value="P:neuron differentiation"/>
    <property type="evidence" value="ECO:0007669"/>
    <property type="project" value="TreeGrafter"/>
</dbReference>
<dbReference type="AlphaFoldDB" id="H0WNE4"/>
<dbReference type="Pfam" id="PF02453">
    <property type="entry name" value="Reticulon"/>
    <property type="match status" value="1"/>
</dbReference>
<keyword evidence="3 6" id="KW-0256">Endoplasmic reticulum</keyword>
<dbReference type="InterPro" id="IPR003388">
    <property type="entry name" value="Reticulon"/>
</dbReference>
<evidence type="ECO:0000313" key="9">
    <source>
        <dbReference type="Ensembl" id="ENSOGAP00000003340.2"/>
    </source>
</evidence>
<accession>H0WNE4</accession>
<evidence type="ECO:0000259" key="8">
    <source>
        <dbReference type="PROSITE" id="PS50845"/>
    </source>
</evidence>
<evidence type="ECO:0000256" key="6">
    <source>
        <dbReference type="RuleBase" id="RU210713"/>
    </source>
</evidence>
<dbReference type="OMA" id="SXAYLDV"/>
<dbReference type="EMBL" id="AAQR03147477">
    <property type="status" value="NOT_ANNOTATED_CDS"/>
    <property type="molecule type" value="Genomic_DNA"/>
</dbReference>
<evidence type="ECO:0000256" key="5">
    <source>
        <dbReference type="ARBA" id="ARBA00023136"/>
    </source>
</evidence>
<keyword evidence="10" id="KW-1185">Reference proteome</keyword>
<dbReference type="EMBL" id="AAQR03147479">
    <property type="status" value="NOT_ANNOTATED_CDS"/>
    <property type="molecule type" value="Genomic_DNA"/>
</dbReference>
<evidence type="ECO:0000256" key="4">
    <source>
        <dbReference type="ARBA" id="ARBA00022989"/>
    </source>
</evidence>
<dbReference type="EMBL" id="AAQR03147480">
    <property type="status" value="NOT_ANNOTATED_CDS"/>
    <property type="molecule type" value="Genomic_DNA"/>
</dbReference>
<dbReference type="HOGENOM" id="CLU_011704_0_0_1"/>
<dbReference type="EMBL" id="AAQR03147478">
    <property type="status" value="NOT_ANNOTATED_CDS"/>
    <property type="molecule type" value="Genomic_DNA"/>
</dbReference>